<keyword evidence="2" id="KW-0732">Signal</keyword>
<dbReference type="AlphaFoldDB" id="A0A2M9YBF1"/>
<proteinExistence type="predicted"/>
<accession>A0A2M9YBF1</accession>
<dbReference type="InterPro" id="IPR025275">
    <property type="entry name" value="DUF4015"/>
</dbReference>
<feature type="compositionally biased region" description="Basic and acidic residues" evidence="1">
    <location>
        <begin position="52"/>
        <end position="79"/>
    </location>
</feature>
<evidence type="ECO:0000256" key="1">
    <source>
        <dbReference type="SAM" id="MobiDB-lite"/>
    </source>
</evidence>
<keyword evidence="4" id="KW-0378">Hydrolase</keyword>
<dbReference type="Pfam" id="PF13200">
    <property type="entry name" value="DUF4015"/>
    <property type="match status" value="1"/>
</dbReference>
<dbReference type="EMBL" id="NPDR01000004">
    <property type="protein sequence ID" value="PJZ48888.1"/>
    <property type="molecule type" value="Genomic_DNA"/>
</dbReference>
<evidence type="ECO:0000259" key="3">
    <source>
        <dbReference type="Pfam" id="PF13200"/>
    </source>
</evidence>
<protein>
    <submittedName>
        <fullName evidence="4">Glycosyl hydrolase</fullName>
    </submittedName>
</protein>
<feature type="domain" description="DUF4015" evidence="3">
    <location>
        <begin position="189"/>
        <end position="358"/>
    </location>
</feature>
<feature type="region of interest" description="Disordered" evidence="1">
    <location>
        <begin position="33"/>
        <end position="80"/>
    </location>
</feature>
<keyword evidence="5" id="KW-1185">Reference proteome</keyword>
<name>A0A2M9YBF1_9LEPT</name>
<dbReference type="Proteomes" id="UP000231926">
    <property type="component" value="Unassembled WGS sequence"/>
</dbReference>
<evidence type="ECO:0000313" key="4">
    <source>
        <dbReference type="EMBL" id="PJZ48888.1"/>
    </source>
</evidence>
<dbReference type="RefSeq" id="WP_100710330.1">
    <property type="nucleotide sequence ID" value="NZ_NPDR01000004.1"/>
</dbReference>
<organism evidence="4 5">
    <name type="scientific">Leptospira saintgironsiae</name>
    <dbReference type="NCBI Taxonomy" id="2023183"/>
    <lineage>
        <taxon>Bacteria</taxon>
        <taxon>Pseudomonadati</taxon>
        <taxon>Spirochaetota</taxon>
        <taxon>Spirochaetia</taxon>
        <taxon>Leptospirales</taxon>
        <taxon>Leptospiraceae</taxon>
        <taxon>Leptospira</taxon>
    </lineage>
</organism>
<dbReference type="GO" id="GO:0016787">
    <property type="term" value="F:hydrolase activity"/>
    <property type="evidence" value="ECO:0007669"/>
    <property type="project" value="UniProtKB-KW"/>
</dbReference>
<gene>
    <name evidence="4" type="ORF">CH362_10585</name>
</gene>
<feature type="signal peptide" evidence="2">
    <location>
        <begin position="1"/>
        <end position="20"/>
    </location>
</feature>
<feature type="compositionally biased region" description="Polar residues" evidence="1">
    <location>
        <begin position="39"/>
        <end position="51"/>
    </location>
</feature>
<evidence type="ECO:0000256" key="2">
    <source>
        <dbReference type="SAM" id="SignalP"/>
    </source>
</evidence>
<comment type="caution">
    <text evidence="4">The sequence shown here is derived from an EMBL/GenBank/DDBJ whole genome shotgun (WGS) entry which is preliminary data.</text>
</comment>
<reference evidence="4 5" key="1">
    <citation type="submission" date="2017-07" db="EMBL/GenBank/DDBJ databases">
        <title>Leptospira spp. isolated from tropical soils.</title>
        <authorList>
            <person name="Thibeaux R."/>
            <person name="Iraola G."/>
            <person name="Ferres I."/>
            <person name="Bierque E."/>
            <person name="Girault D."/>
            <person name="Soupe-Gilbert M.-E."/>
            <person name="Picardeau M."/>
            <person name="Goarant C."/>
        </authorList>
    </citation>
    <scope>NUCLEOTIDE SEQUENCE [LARGE SCALE GENOMIC DNA]</scope>
    <source>
        <strain evidence="4 5">FH4-C-A2</strain>
    </source>
</reference>
<dbReference type="OrthoDB" id="9774125at2"/>
<feature type="chain" id="PRO_5014677095" evidence="2">
    <location>
        <begin position="21"/>
        <end position="378"/>
    </location>
</feature>
<evidence type="ECO:0000313" key="5">
    <source>
        <dbReference type="Proteomes" id="UP000231926"/>
    </source>
</evidence>
<sequence>MRKPFSLFPILVLTAFPVCAEFTIPYPENSNKKEIPVLESSQNTKTKPQSVSKEKEKKGEIRLSSRNTQEESEKEAPKEKLKKFFTRPANKGTYGDRPKFYRGLYVNNSLVSDKSRKNELESLLKDASDYGVNVLVIDLQPKTPSPEEISRIKGLGFYPVGRLVNFDGGLKTKYPSPERLNSILGYVRKACLSGFPEVQLDYIRYADVTDIDLTLKEKYSNINEIVTRIRGEANQCEKLPYLGADIFGRIPFNRDDQIGQKVENFAQLVDVIYPMLYPSHFYGQPGRIANPYQTVYDGLKNTRKRSLSTTKVVGWIQGFGMSLGPSGKSLKDYIKAQIEASVDSDSDGFVVWNIVGKYGDTFRAIEESIQSGKLKIED</sequence>